<gene>
    <name evidence="1" type="ORF">Daura_10040</name>
</gene>
<name>A0A9Q9IM05_9ACTN</name>
<dbReference type="KEGG" id="daur:Daura_10040"/>
<dbReference type="EMBL" id="CP073767">
    <property type="protein sequence ID" value="UWZ56480.1"/>
    <property type="molecule type" value="Genomic_DNA"/>
</dbReference>
<dbReference type="Gene3D" id="2.130.10.10">
    <property type="entry name" value="YVTN repeat-like/Quinoprotein amine dehydrogenase"/>
    <property type="match status" value="1"/>
</dbReference>
<dbReference type="Proteomes" id="UP001058003">
    <property type="component" value="Chromosome"/>
</dbReference>
<dbReference type="InterPro" id="IPR015943">
    <property type="entry name" value="WD40/YVTN_repeat-like_dom_sf"/>
</dbReference>
<protein>
    <submittedName>
        <fullName evidence="1">Uncharacterized protein</fullName>
    </submittedName>
</protein>
<keyword evidence="2" id="KW-1185">Reference proteome</keyword>
<accession>A0A9Q9IM05</accession>
<dbReference type="InterPro" id="IPR036322">
    <property type="entry name" value="WD40_repeat_dom_sf"/>
</dbReference>
<evidence type="ECO:0000313" key="2">
    <source>
        <dbReference type="Proteomes" id="UP001058003"/>
    </source>
</evidence>
<reference evidence="1" key="1">
    <citation type="submission" date="2021-04" db="EMBL/GenBank/DDBJ databases">
        <title>Dactylosporangium aurantiacum NRRL B-8018 full assembly.</title>
        <authorList>
            <person name="Hartkoorn R.C."/>
            <person name="Beaudoing E."/>
            <person name="Hot D."/>
        </authorList>
    </citation>
    <scope>NUCLEOTIDE SEQUENCE</scope>
    <source>
        <strain evidence="1">NRRL B-8018</strain>
    </source>
</reference>
<evidence type="ECO:0000313" key="1">
    <source>
        <dbReference type="EMBL" id="UWZ56480.1"/>
    </source>
</evidence>
<organism evidence="1 2">
    <name type="scientific">Dactylosporangium aurantiacum</name>
    <dbReference type="NCBI Taxonomy" id="35754"/>
    <lineage>
        <taxon>Bacteria</taxon>
        <taxon>Bacillati</taxon>
        <taxon>Actinomycetota</taxon>
        <taxon>Actinomycetes</taxon>
        <taxon>Micromonosporales</taxon>
        <taxon>Micromonosporaceae</taxon>
        <taxon>Dactylosporangium</taxon>
    </lineage>
</organism>
<dbReference type="RefSeq" id="WP_033363025.1">
    <property type="nucleotide sequence ID" value="NZ_CP073767.1"/>
</dbReference>
<proteinExistence type="predicted"/>
<sequence length="74" mass="7315">MAALLTGGRAVAVTGGQDGTLRAWDATAGTALGDPLLAHTATVHAVTLAEIDGGPVAFSAAADGTFHTWPLPHP</sequence>
<dbReference type="OrthoDB" id="134501at2"/>
<dbReference type="SUPFAM" id="SSF50978">
    <property type="entry name" value="WD40 repeat-like"/>
    <property type="match status" value="1"/>
</dbReference>
<dbReference type="AlphaFoldDB" id="A0A9Q9IM05"/>